<reference evidence="2 3" key="1">
    <citation type="submission" date="2018-03" db="EMBL/GenBank/DDBJ databases">
        <title>Genomic Encyclopedia of Archaeal and Bacterial Type Strains, Phase II (KMG-II): from individual species to whole genera.</title>
        <authorList>
            <person name="Goeker M."/>
        </authorList>
    </citation>
    <scope>NUCLEOTIDE SEQUENCE [LARGE SCALE GENOMIC DNA]</scope>
    <source>
        <strain evidence="2 3">DSM 28354</strain>
    </source>
</reference>
<organism evidence="2 3">
    <name type="scientific">Spirosoma oryzae</name>
    <dbReference type="NCBI Taxonomy" id="1469603"/>
    <lineage>
        <taxon>Bacteria</taxon>
        <taxon>Pseudomonadati</taxon>
        <taxon>Bacteroidota</taxon>
        <taxon>Cytophagia</taxon>
        <taxon>Cytophagales</taxon>
        <taxon>Cytophagaceae</taxon>
        <taxon>Spirosoma</taxon>
    </lineage>
</organism>
<feature type="transmembrane region" description="Helical" evidence="1">
    <location>
        <begin position="47"/>
        <end position="68"/>
    </location>
</feature>
<evidence type="ECO:0000313" key="2">
    <source>
        <dbReference type="EMBL" id="PRY33905.1"/>
    </source>
</evidence>
<proteinExistence type="predicted"/>
<feature type="transmembrane region" description="Helical" evidence="1">
    <location>
        <begin position="80"/>
        <end position="103"/>
    </location>
</feature>
<accession>A0A2T0SKI0</accession>
<name>A0A2T0SKI0_9BACT</name>
<feature type="transmembrane region" description="Helical" evidence="1">
    <location>
        <begin position="12"/>
        <end position="31"/>
    </location>
</feature>
<sequence>MNMVSNALAHRARMLAIWLFAIGLTGILLGYQTTLLVDLTPSQPEELMLWLTSRAMLVLTIVCGYLGARSYQRLLKSRPAHANSIVWCWLIVLSVMAIAYYLLTGDTTLLSLTIAGTLLIAMVTVRARWVLLLIALLVLNVPGQLGRWIQANRNYPMPVSEQVNVYETKHRTLRHKRSVAAQYWLDSEYKALVRYYASVWPEQWLEQSSRWLVLMGSVLLGTGLWRWQRLIVRMLNTLLVSLLGLCILTTFLELTSGRVYSATLQRYADSYRYPGYYVFDVPDALYLTVADLSCLSMALLASTGFWLVVRLPMPRWLPVRRPAL</sequence>
<evidence type="ECO:0000313" key="3">
    <source>
        <dbReference type="Proteomes" id="UP000238375"/>
    </source>
</evidence>
<keyword evidence="1" id="KW-0812">Transmembrane</keyword>
<feature type="transmembrane region" description="Helical" evidence="1">
    <location>
        <begin position="234"/>
        <end position="252"/>
    </location>
</feature>
<dbReference type="Proteomes" id="UP000238375">
    <property type="component" value="Unassembled WGS sequence"/>
</dbReference>
<gene>
    <name evidence="2" type="ORF">CLV58_11955</name>
</gene>
<keyword evidence="1" id="KW-0472">Membrane</keyword>
<evidence type="ECO:0000256" key="1">
    <source>
        <dbReference type="SAM" id="Phobius"/>
    </source>
</evidence>
<dbReference type="RefSeq" id="WP_106139568.1">
    <property type="nucleotide sequence ID" value="NZ_PVTE01000019.1"/>
</dbReference>
<keyword evidence="1" id="KW-1133">Transmembrane helix</keyword>
<feature type="transmembrane region" description="Helical" evidence="1">
    <location>
        <begin position="284"/>
        <end position="309"/>
    </location>
</feature>
<protein>
    <submittedName>
        <fullName evidence="2">Uncharacterized protein</fullName>
    </submittedName>
</protein>
<keyword evidence="3" id="KW-1185">Reference proteome</keyword>
<feature type="transmembrane region" description="Helical" evidence="1">
    <location>
        <begin position="130"/>
        <end position="149"/>
    </location>
</feature>
<dbReference type="EMBL" id="PVTE01000019">
    <property type="protein sequence ID" value="PRY33905.1"/>
    <property type="molecule type" value="Genomic_DNA"/>
</dbReference>
<comment type="caution">
    <text evidence="2">The sequence shown here is derived from an EMBL/GenBank/DDBJ whole genome shotgun (WGS) entry which is preliminary data.</text>
</comment>
<dbReference type="AlphaFoldDB" id="A0A2T0SKI0"/>
<dbReference type="OrthoDB" id="934027at2"/>